<name>A0A834SZZ7_9FABA</name>
<protein>
    <submittedName>
        <fullName evidence="1">Uncharacterized protein</fullName>
    </submittedName>
</protein>
<keyword evidence="2" id="KW-1185">Reference proteome</keyword>
<reference evidence="1" key="1">
    <citation type="submission" date="2020-09" db="EMBL/GenBank/DDBJ databases">
        <title>Genome-Enabled Discovery of Anthraquinone Biosynthesis in Senna tora.</title>
        <authorList>
            <person name="Kang S.-H."/>
            <person name="Pandey R.P."/>
            <person name="Lee C.-M."/>
            <person name="Sim J.-S."/>
            <person name="Jeong J.-T."/>
            <person name="Choi B.-S."/>
            <person name="Jung M."/>
            <person name="Ginzburg D."/>
            <person name="Zhao K."/>
            <person name="Won S.Y."/>
            <person name="Oh T.-J."/>
            <person name="Yu Y."/>
            <person name="Kim N.-H."/>
            <person name="Lee O.R."/>
            <person name="Lee T.-H."/>
            <person name="Bashyal P."/>
            <person name="Kim T.-S."/>
            <person name="Lee W.-H."/>
            <person name="Kawkins C."/>
            <person name="Kim C.-K."/>
            <person name="Kim J.S."/>
            <person name="Ahn B.O."/>
            <person name="Rhee S.Y."/>
            <person name="Sohng J.K."/>
        </authorList>
    </citation>
    <scope>NUCLEOTIDE SEQUENCE</scope>
    <source>
        <tissue evidence="1">Leaf</tissue>
    </source>
</reference>
<evidence type="ECO:0000313" key="2">
    <source>
        <dbReference type="Proteomes" id="UP000634136"/>
    </source>
</evidence>
<proteinExistence type="predicted"/>
<organism evidence="1 2">
    <name type="scientific">Senna tora</name>
    <dbReference type="NCBI Taxonomy" id="362788"/>
    <lineage>
        <taxon>Eukaryota</taxon>
        <taxon>Viridiplantae</taxon>
        <taxon>Streptophyta</taxon>
        <taxon>Embryophyta</taxon>
        <taxon>Tracheophyta</taxon>
        <taxon>Spermatophyta</taxon>
        <taxon>Magnoliopsida</taxon>
        <taxon>eudicotyledons</taxon>
        <taxon>Gunneridae</taxon>
        <taxon>Pentapetalae</taxon>
        <taxon>rosids</taxon>
        <taxon>fabids</taxon>
        <taxon>Fabales</taxon>
        <taxon>Fabaceae</taxon>
        <taxon>Caesalpinioideae</taxon>
        <taxon>Cassia clade</taxon>
        <taxon>Senna</taxon>
    </lineage>
</organism>
<dbReference type="AlphaFoldDB" id="A0A834SZZ7"/>
<dbReference type="EMBL" id="JAAIUW010000010">
    <property type="protein sequence ID" value="KAF7813205.1"/>
    <property type="molecule type" value="Genomic_DNA"/>
</dbReference>
<gene>
    <name evidence="1" type="ORF">G2W53_034181</name>
</gene>
<sequence length="34" mass="3768">MALTQKMLQASVISKGEYKVNLIIVFTVGNYHGL</sequence>
<dbReference type="Proteomes" id="UP000634136">
    <property type="component" value="Unassembled WGS sequence"/>
</dbReference>
<evidence type="ECO:0000313" key="1">
    <source>
        <dbReference type="EMBL" id="KAF7813205.1"/>
    </source>
</evidence>
<accession>A0A834SZZ7</accession>
<comment type="caution">
    <text evidence="1">The sequence shown here is derived from an EMBL/GenBank/DDBJ whole genome shotgun (WGS) entry which is preliminary data.</text>
</comment>